<accession>A0A2R4A0B2</accession>
<evidence type="ECO:0000313" key="2">
    <source>
        <dbReference type="EMBL" id="AVR56412.1"/>
    </source>
</evidence>
<dbReference type="InterPro" id="IPR024412">
    <property type="entry name" value="Lsr2_dim_dom"/>
</dbReference>
<evidence type="ECO:0000259" key="1">
    <source>
        <dbReference type="Pfam" id="PF11774"/>
    </source>
</evidence>
<evidence type="ECO:0000313" key="3">
    <source>
        <dbReference type="Proteomes" id="UP000244787"/>
    </source>
</evidence>
<dbReference type="Proteomes" id="UP000244787">
    <property type="component" value="Segment"/>
</dbReference>
<proteinExistence type="predicted"/>
<feature type="domain" description="Lsr2 dimerization" evidence="1">
    <location>
        <begin position="1"/>
        <end position="60"/>
    </location>
</feature>
<gene>
    <name evidence="2" type="primary">20</name>
    <name evidence="2" type="ORF">SEA_PAOPU_20</name>
</gene>
<dbReference type="GeneID" id="62648521"/>
<keyword evidence="3" id="KW-1185">Reference proteome</keyword>
<dbReference type="Gene3D" id="3.30.60.230">
    <property type="entry name" value="Lsr2, dimerization domain"/>
    <property type="match status" value="1"/>
</dbReference>
<dbReference type="Pfam" id="PF11774">
    <property type="entry name" value="Lsr2"/>
    <property type="match status" value="1"/>
</dbReference>
<dbReference type="KEGG" id="vg:62648521"/>
<reference evidence="2 3" key="1">
    <citation type="submission" date="2018-03" db="EMBL/GenBank/DDBJ databases">
        <authorList>
            <person name="Stanton A.-C.J."/>
            <person name="Sivanathan V."/>
            <person name="Eleri A."/>
            <person name="Garlena R.A."/>
            <person name="Russell D.A."/>
            <person name="Pope W.H."/>
            <person name="Jacobs-Sera D."/>
            <person name="Hatfull G.F."/>
        </authorList>
    </citation>
    <scope>NUCLEOTIDE SEQUENCE [LARGE SCALE GENOMIC DNA]</scope>
</reference>
<dbReference type="EMBL" id="MH045561">
    <property type="protein sequence ID" value="AVR56412.1"/>
    <property type="molecule type" value="Genomic_DNA"/>
</dbReference>
<organism evidence="2 3">
    <name type="scientific">Microbacterium phage PaoPu</name>
    <dbReference type="NCBI Taxonomy" id="2126933"/>
    <lineage>
        <taxon>Viruses</taxon>
        <taxon>Duplodnaviria</taxon>
        <taxon>Heunggongvirae</taxon>
        <taxon>Uroviricota</taxon>
        <taxon>Caudoviricetes</taxon>
        <taxon>Orlajensenviridae</taxon>
        <taxon>Pelczarvirinae</taxon>
        <taxon>Paopuvirus</taxon>
        <taxon>Paopuvirus paopu</taxon>
    </lineage>
</organism>
<sequence length="70" mass="7764">MATRTIELLTDDLDGSDGDDVATVTFGLQGVTWEIDLSAENAAQLDQLLQPYMDAGRRVKRPRRRRSGSL</sequence>
<protein>
    <submittedName>
        <fullName evidence="2">Lsr2-like DNA bridging protein</fullName>
    </submittedName>
</protein>
<name>A0A2R4A0B2_9CAUD</name>
<dbReference type="RefSeq" id="YP_009996605.1">
    <property type="nucleotide sequence ID" value="NC_052932.1"/>
</dbReference>
<dbReference type="InterPro" id="IPR042261">
    <property type="entry name" value="Lsr2-like_dimerization"/>
</dbReference>
<dbReference type="GO" id="GO:0003677">
    <property type="term" value="F:DNA binding"/>
    <property type="evidence" value="ECO:0007669"/>
    <property type="project" value="InterPro"/>
</dbReference>